<protein>
    <recommendedName>
        <fullName evidence="7">Polycystin cation channel PKD1/PKD2 domain-containing protein</fullName>
    </recommendedName>
</protein>
<feature type="transmembrane region" description="Helical" evidence="6">
    <location>
        <begin position="73"/>
        <end position="95"/>
    </location>
</feature>
<comment type="similarity">
    <text evidence="2">Belongs to the polycystin family.</text>
</comment>
<keyword evidence="4 6" id="KW-1133">Transmembrane helix</keyword>
<feature type="transmembrane region" description="Helical" evidence="6">
    <location>
        <begin position="33"/>
        <end position="53"/>
    </location>
</feature>
<evidence type="ECO:0000256" key="2">
    <source>
        <dbReference type="ARBA" id="ARBA00007200"/>
    </source>
</evidence>
<dbReference type="AlphaFoldDB" id="A0A8S2WHA6"/>
<name>A0A8S2WHA6_9BILA</name>
<keyword evidence="3 6" id="KW-0812">Transmembrane</keyword>
<evidence type="ECO:0000259" key="7">
    <source>
        <dbReference type="Pfam" id="PF08016"/>
    </source>
</evidence>
<comment type="subcellular location">
    <subcellularLocation>
        <location evidence="1">Membrane</location>
        <topology evidence="1">Multi-pass membrane protein</topology>
    </subcellularLocation>
</comment>
<evidence type="ECO:0000256" key="4">
    <source>
        <dbReference type="ARBA" id="ARBA00022989"/>
    </source>
</evidence>
<dbReference type="GO" id="GO:0016020">
    <property type="term" value="C:membrane"/>
    <property type="evidence" value="ECO:0007669"/>
    <property type="project" value="UniProtKB-SubCell"/>
</dbReference>
<evidence type="ECO:0000256" key="1">
    <source>
        <dbReference type="ARBA" id="ARBA00004141"/>
    </source>
</evidence>
<evidence type="ECO:0000256" key="6">
    <source>
        <dbReference type="SAM" id="Phobius"/>
    </source>
</evidence>
<evidence type="ECO:0000256" key="3">
    <source>
        <dbReference type="ARBA" id="ARBA00022692"/>
    </source>
</evidence>
<feature type="non-terminal residue" evidence="9">
    <location>
        <position position="1"/>
    </location>
</feature>
<evidence type="ECO:0000313" key="10">
    <source>
        <dbReference type="Proteomes" id="UP000682733"/>
    </source>
</evidence>
<dbReference type="Gene3D" id="1.10.287.70">
    <property type="match status" value="1"/>
</dbReference>
<dbReference type="PANTHER" id="PTHR10877:SF194">
    <property type="entry name" value="LOCATION OF VULVA DEFECTIVE 1"/>
    <property type="match status" value="1"/>
</dbReference>
<dbReference type="FunFam" id="1.10.287.70:FF:000086">
    <property type="entry name" value="Polycystic kidney disease 2"/>
    <property type="match status" value="1"/>
</dbReference>
<feature type="transmembrane region" description="Helical" evidence="6">
    <location>
        <begin position="137"/>
        <end position="156"/>
    </location>
</feature>
<dbReference type="Proteomes" id="UP000677228">
    <property type="component" value="Unassembled WGS sequence"/>
</dbReference>
<dbReference type="PANTHER" id="PTHR10877">
    <property type="entry name" value="POLYCYSTIN FAMILY MEMBER"/>
    <property type="match status" value="1"/>
</dbReference>
<dbReference type="EMBL" id="CAJNOK010055410">
    <property type="protein sequence ID" value="CAF1619318.1"/>
    <property type="molecule type" value="Genomic_DNA"/>
</dbReference>
<reference evidence="9" key="1">
    <citation type="submission" date="2021-02" db="EMBL/GenBank/DDBJ databases">
        <authorList>
            <person name="Nowell W R."/>
        </authorList>
    </citation>
    <scope>NUCLEOTIDE SEQUENCE</scope>
</reference>
<dbReference type="GO" id="GO:0050982">
    <property type="term" value="P:detection of mechanical stimulus"/>
    <property type="evidence" value="ECO:0007669"/>
    <property type="project" value="TreeGrafter"/>
</dbReference>
<dbReference type="GO" id="GO:0005262">
    <property type="term" value="F:calcium channel activity"/>
    <property type="evidence" value="ECO:0007669"/>
    <property type="project" value="TreeGrafter"/>
</dbReference>
<comment type="caution">
    <text evidence="9">The sequence shown here is derived from an EMBL/GenBank/DDBJ whole genome shotgun (WGS) entry which is preliminary data.</text>
</comment>
<proteinExistence type="inferred from homology"/>
<organism evidence="9 10">
    <name type="scientific">Didymodactylos carnosus</name>
    <dbReference type="NCBI Taxonomy" id="1234261"/>
    <lineage>
        <taxon>Eukaryota</taxon>
        <taxon>Metazoa</taxon>
        <taxon>Spiralia</taxon>
        <taxon>Gnathifera</taxon>
        <taxon>Rotifera</taxon>
        <taxon>Eurotatoria</taxon>
        <taxon>Bdelloidea</taxon>
        <taxon>Philodinida</taxon>
        <taxon>Philodinidae</taxon>
        <taxon>Didymodactylos</taxon>
    </lineage>
</organism>
<sequence length="235" mass="27532">ARAFEQNRILTLFHQTNGYKVISLQIASQLHDYLAIFLAFCSFFVTLKLLRLLRFSYRISVLGRTLRLATKDLVLFGLMFSLIFVAFVCLFFLLFSTQLLECSDTLRTAQMLFEMMLLKFDVSDITRVHPILGPFSFSLYIIFVVFIIINMFVSIITDKFQKVNQDIENQPSEYKIISFMINKFKKSTGLNRFIHKESVENWMSLDGSQLYDHIQDFTVKIDKLLVTIHRVNQCE</sequence>
<dbReference type="EMBL" id="CAJOBA010080149">
    <property type="protein sequence ID" value="CAF4437689.1"/>
    <property type="molecule type" value="Genomic_DNA"/>
</dbReference>
<feature type="domain" description="Polycystin cation channel PKD1/PKD2" evidence="7">
    <location>
        <begin position="2"/>
        <end position="163"/>
    </location>
</feature>
<dbReference type="Proteomes" id="UP000682733">
    <property type="component" value="Unassembled WGS sequence"/>
</dbReference>
<dbReference type="InterPro" id="IPR013122">
    <property type="entry name" value="PKD1_2_channel"/>
</dbReference>
<gene>
    <name evidence="8" type="ORF">OVA965_LOCUS43098</name>
    <name evidence="9" type="ORF">TMI583_LOCUS45226</name>
</gene>
<evidence type="ECO:0000313" key="8">
    <source>
        <dbReference type="EMBL" id="CAF1619318.1"/>
    </source>
</evidence>
<dbReference type="InterPro" id="IPR051223">
    <property type="entry name" value="Polycystin"/>
</dbReference>
<evidence type="ECO:0000256" key="5">
    <source>
        <dbReference type="ARBA" id="ARBA00023136"/>
    </source>
</evidence>
<evidence type="ECO:0000313" key="9">
    <source>
        <dbReference type="EMBL" id="CAF4437689.1"/>
    </source>
</evidence>
<dbReference type="Pfam" id="PF08016">
    <property type="entry name" value="PKD_channel"/>
    <property type="match status" value="1"/>
</dbReference>
<keyword evidence="5 6" id="KW-0472">Membrane</keyword>
<accession>A0A8S2WHA6</accession>